<name>A0A645A7Y2_9ZZZZ</name>
<gene>
    <name evidence="1" type="ORF">SDC9_96018</name>
</gene>
<dbReference type="AlphaFoldDB" id="A0A645A7Y2"/>
<organism evidence="1">
    <name type="scientific">bioreactor metagenome</name>
    <dbReference type="NCBI Taxonomy" id="1076179"/>
    <lineage>
        <taxon>unclassified sequences</taxon>
        <taxon>metagenomes</taxon>
        <taxon>ecological metagenomes</taxon>
    </lineage>
</organism>
<evidence type="ECO:0000313" key="1">
    <source>
        <dbReference type="EMBL" id="MPM49289.1"/>
    </source>
</evidence>
<reference evidence="1" key="1">
    <citation type="submission" date="2019-08" db="EMBL/GenBank/DDBJ databases">
        <authorList>
            <person name="Kucharzyk K."/>
            <person name="Murdoch R.W."/>
            <person name="Higgins S."/>
            <person name="Loffler F."/>
        </authorList>
    </citation>
    <scope>NUCLEOTIDE SEQUENCE</scope>
</reference>
<accession>A0A645A7Y2</accession>
<proteinExistence type="predicted"/>
<sequence>MPDPRFQFIQITAAVGRTVRCGLRLITYRPPQVGQHGDDAVGFQRHAKQQRSVGSQRQQLPRPAVSQIFASRAGDDAAGKQIADRPGHGGVVAPGGARELHPRHAVATQQDTQQRQRIGAFHIVQFQNGRFVHRHSSFAMIPHKITCAGGFVKVETFIMPPKCRNGDIFLPFEKKRFFLFRGVDKG</sequence>
<dbReference type="EMBL" id="VSSQ01012462">
    <property type="protein sequence ID" value="MPM49289.1"/>
    <property type="molecule type" value="Genomic_DNA"/>
</dbReference>
<protein>
    <submittedName>
        <fullName evidence="1">Uncharacterized protein</fullName>
    </submittedName>
</protein>
<comment type="caution">
    <text evidence="1">The sequence shown here is derived from an EMBL/GenBank/DDBJ whole genome shotgun (WGS) entry which is preliminary data.</text>
</comment>